<dbReference type="GO" id="GO:0016787">
    <property type="term" value="F:hydrolase activity"/>
    <property type="evidence" value="ECO:0007669"/>
    <property type="project" value="InterPro"/>
</dbReference>
<dbReference type="Gene3D" id="3.90.190.10">
    <property type="entry name" value="Protein tyrosine phosphatase superfamily"/>
    <property type="match status" value="1"/>
</dbReference>
<organism evidence="2 3">
    <name type="scientific">Pseudochrobactrum asaccharolyticum</name>
    <dbReference type="NCBI Taxonomy" id="354351"/>
    <lineage>
        <taxon>Bacteria</taxon>
        <taxon>Pseudomonadati</taxon>
        <taxon>Pseudomonadota</taxon>
        <taxon>Alphaproteobacteria</taxon>
        <taxon>Hyphomicrobiales</taxon>
        <taxon>Brucellaceae</taxon>
        <taxon>Pseudochrobactrum</taxon>
    </lineage>
</organism>
<dbReference type="AlphaFoldDB" id="A0A366E804"/>
<accession>A0A366E804</accession>
<evidence type="ECO:0000259" key="1">
    <source>
        <dbReference type="Pfam" id="PF04273"/>
    </source>
</evidence>
<dbReference type="InterPro" id="IPR029021">
    <property type="entry name" value="Prot-tyrosine_phosphatase-like"/>
</dbReference>
<protein>
    <submittedName>
        <fullName evidence="2">Uncharacterized protein (TIGR01244 family)</fullName>
    </submittedName>
</protein>
<dbReference type="SUPFAM" id="SSF52799">
    <property type="entry name" value="(Phosphotyrosine protein) phosphatases II"/>
    <property type="match status" value="1"/>
</dbReference>
<name>A0A366E804_9HYPH</name>
<proteinExistence type="predicted"/>
<dbReference type="EMBL" id="QNRH01000001">
    <property type="protein sequence ID" value="RBO98550.1"/>
    <property type="molecule type" value="Genomic_DNA"/>
</dbReference>
<sequence>MDIRLIDENFAVTGQLAPEDIAGVVAQGFKTLICNRPDHESDGQPLYDAVAQAATAAGLQTYFIPVAGGQITQENLDEMTAAVENAPTPILAYCRSGTRCTNLYGIVQQQKQR</sequence>
<dbReference type="Pfam" id="PF04273">
    <property type="entry name" value="BLH_phosphatase"/>
    <property type="match status" value="1"/>
</dbReference>
<dbReference type="NCBIfam" id="TIGR01244">
    <property type="entry name" value="TIGR01244 family sulfur transferase"/>
    <property type="match status" value="1"/>
</dbReference>
<dbReference type="InterPro" id="IPR005939">
    <property type="entry name" value="BLH_phosphatase-like"/>
</dbReference>
<feature type="domain" description="Beta-lactamase hydrolase-like protein phosphatase-like" evidence="1">
    <location>
        <begin position="2"/>
        <end position="109"/>
    </location>
</feature>
<dbReference type="RefSeq" id="WP_113942513.1">
    <property type="nucleotide sequence ID" value="NZ_JBHEEG010000003.1"/>
</dbReference>
<comment type="caution">
    <text evidence="2">The sequence shown here is derived from an EMBL/GenBank/DDBJ whole genome shotgun (WGS) entry which is preliminary data.</text>
</comment>
<dbReference type="OrthoDB" id="9805710at2"/>
<reference evidence="2 3" key="1">
    <citation type="submission" date="2018-06" db="EMBL/GenBank/DDBJ databases">
        <title>Genomic Encyclopedia of Type Strains, Phase IV (KMG-IV): sequencing the most valuable type-strain genomes for metagenomic binning, comparative biology and taxonomic classification.</title>
        <authorList>
            <person name="Goeker M."/>
        </authorList>
    </citation>
    <scope>NUCLEOTIDE SEQUENCE [LARGE SCALE GENOMIC DNA]</scope>
    <source>
        <strain evidence="2 3">DSM 25619</strain>
    </source>
</reference>
<dbReference type="Proteomes" id="UP000252893">
    <property type="component" value="Unassembled WGS sequence"/>
</dbReference>
<gene>
    <name evidence="2" type="ORF">DFR47_101147</name>
</gene>
<keyword evidence="3" id="KW-1185">Reference proteome</keyword>
<evidence type="ECO:0000313" key="2">
    <source>
        <dbReference type="EMBL" id="RBO98550.1"/>
    </source>
</evidence>
<evidence type="ECO:0000313" key="3">
    <source>
        <dbReference type="Proteomes" id="UP000252893"/>
    </source>
</evidence>